<dbReference type="SUPFAM" id="SSF51905">
    <property type="entry name" value="FAD/NAD(P)-binding domain"/>
    <property type="match status" value="2"/>
</dbReference>
<dbReference type="PRINTS" id="PR00469">
    <property type="entry name" value="PNDRDTASEII"/>
</dbReference>
<keyword evidence="1" id="KW-0560">Oxidoreductase</keyword>
<dbReference type="NCBIfam" id="NF040505">
    <property type="entry name" value="ArsO_flavin_mono"/>
    <property type="match status" value="1"/>
</dbReference>
<proteinExistence type="predicted"/>
<name>A0A1M3L6C4_9BACT</name>
<dbReference type="Proteomes" id="UP000184233">
    <property type="component" value="Unassembled WGS sequence"/>
</dbReference>
<dbReference type="GO" id="GO:0004497">
    <property type="term" value="F:monooxygenase activity"/>
    <property type="evidence" value="ECO:0007669"/>
    <property type="project" value="TreeGrafter"/>
</dbReference>
<protein>
    <submittedName>
        <fullName evidence="2">Pyridine nucleotide-disulfide oxidoreductase</fullName>
    </submittedName>
</protein>
<dbReference type="EMBL" id="MKVH01000002">
    <property type="protein sequence ID" value="OJX61118.1"/>
    <property type="molecule type" value="Genomic_DNA"/>
</dbReference>
<dbReference type="AlphaFoldDB" id="A0A1M3L6C4"/>
<reference evidence="2 3" key="1">
    <citation type="submission" date="2016-09" db="EMBL/GenBank/DDBJ databases">
        <title>Genome-resolved meta-omics ties microbial dynamics to process performance in biotechnology for thiocyanate degradation.</title>
        <authorList>
            <person name="Kantor R.S."/>
            <person name="Huddy R.J."/>
            <person name="Iyer R."/>
            <person name="Thomas B.C."/>
            <person name="Brown C.T."/>
            <person name="Anantharaman K."/>
            <person name="Tringe S."/>
            <person name="Hettich R.L."/>
            <person name="Harrison S.T."/>
            <person name="Banfield J.F."/>
        </authorList>
    </citation>
    <scope>NUCLEOTIDE SEQUENCE [LARGE SCALE GENOMIC DNA]</scope>
    <source>
        <strain evidence="2">59-99</strain>
    </source>
</reference>
<comment type="caution">
    <text evidence="2">The sequence shown here is derived from an EMBL/GenBank/DDBJ whole genome shotgun (WGS) entry which is preliminary data.</text>
</comment>
<dbReference type="Gene3D" id="3.50.50.60">
    <property type="entry name" value="FAD/NAD(P)-binding domain"/>
    <property type="match status" value="1"/>
</dbReference>
<dbReference type="GO" id="GO:0050660">
    <property type="term" value="F:flavin adenine dinucleotide binding"/>
    <property type="evidence" value="ECO:0007669"/>
    <property type="project" value="TreeGrafter"/>
</dbReference>
<dbReference type="PRINTS" id="PR00368">
    <property type="entry name" value="FADPNR"/>
</dbReference>
<evidence type="ECO:0000313" key="2">
    <source>
        <dbReference type="EMBL" id="OJX61118.1"/>
    </source>
</evidence>
<organism evidence="2 3">
    <name type="scientific">Candidatus Kapaibacterium thiocyanatum</name>
    <dbReference type="NCBI Taxonomy" id="1895771"/>
    <lineage>
        <taxon>Bacteria</taxon>
        <taxon>Pseudomonadati</taxon>
        <taxon>Candidatus Kapaibacteriota</taxon>
        <taxon>Candidatus Kapaibacteriia</taxon>
        <taxon>Candidatus Kapaibacteriales</taxon>
        <taxon>Candidatus Kapaibacteriaceae</taxon>
        <taxon>Candidatus Kapaibacterium</taxon>
    </lineage>
</organism>
<dbReference type="InterPro" id="IPR050982">
    <property type="entry name" value="Auxin_biosynth/cation_transpt"/>
</dbReference>
<dbReference type="PANTHER" id="PTHR43539:SF78">
    <property type="entry name" value="FLAVIN-CONTAINING MONOOXYGENASE"/>
    <property type="match status" value="1"/>
</dbReference>
<accession>A0A1M3L6C4</accession>
<evidence type="ECO:0000256" key="1">
    <source>
        <dbReference type="ARBA" id="ARBA00023002"/>
    </source>
</evidence>
<dbReference type="PANTHER" id="PTHR43539">
    <property type="entry name" value="FLAVIN-BINDING MONOOXYGENASE-LIKE PROTEIN (AFU_ORTHOLOGUE AFUA_4G09220)"/>
    <property type="match status" value="1"/>
</dbReference>
<dbReference type="STRING" id="1895771.BGO89_00520"/>
<sequence>MVIIGGGQAGLAMAYHLKRRGRSCVVLDDQPVPGGAWIHTWPSLQLFSPREASSLPGWMMPPTAGTYPTRDETIAYLTDYERRYDIAVERSVSVVDVRRRERGFVLSTSAGDLTTDVVISATGTWTCPMIPDIAGRSSFGGRQIHSGHYHGPATYHGRRVLVVGGGNSGAQIVADLAAVADVTWCVREMPVFLPDDVDGRVLFAEASRRYMAIRQGLVVPVTGTLGDIVMVPSVKALRDRGLLRPVPMFASMTHDGVRWPDGREERVDDVIWATGFGSALGHLASLDIVDDRGRIGMKGNEVVATPGLYLLGYGNWTGYASATLVGVGRAAKSIAEAIGGP</sequence>
<dbReference type="InterPro" id="IPR036188">
    <property type="entry name" value="FAD/NAD-bd_sf"/>
</dbReference>
<gene>
    <name evidence="2" type="ORF">BGO89_00520</name>
</gene>
<dbReference type="Pfam" id="PF13738">
    <property type="entry name" value="Pyr_redox_3"/>
    <property type="match status" value="1"/>
</dbReference>
<evidence type="ECO:0000313" key="3">
    <source>
        <dbReference type="Proteomes" id="UP000184233"/>
    </source>
</evidence>